<dbReference type="EMBL" id="JBBNAE010000007">
    <property type="protein sequence ID" value="KAK9109254.1"/>
    <property type="molecule type" value="Genomic_DNA"/>
</dbReference>
<name>A0AAP0NJS1_9MAGN</name>
<comment type="caution">
    <text evidence="1">The sequence shown here is derived from an EMBL/GenBank/DDBJ whole genome shotgun (WGS) entry which is preliminary data.</text>
</comment>
<gene>
    <name evidence="1" type="ORF">Sjap_017314</name>
</gene>
<keyword evidence="2" id="KW-1185">Reference proteome</keyword>
<dbReference type="AlphaFoldDB" id="A0AAP0NJS1"/>
<accession>A0AAP0NJS1</accession>
<dbReference type="Proteomes" id="UP001417504">
    <property type="component" value="Unassembled WGS sequence"/>
</dbReference>
<protein>
    <submittedName>
        <fullName evidence="1">Uncharacterized protein</fullName>
    </submittedName>
</protein>
<reference evidence="1 2" key="1">
    <citation type="submission" date="2024-01" db="EMBL/GenBank/DDBJ databases">
        <title>Genome assemblies of Stephania.</title>
        <authorList>
            <person name="Yang L."/>
        </authorList>
    </citation>
    <scope>NUCLEOTIDE SEQUENCE [LARGE SCALE GENOMIC DNA]</scope>
    <source>
        <strain evidence="1">QJT</strain>
        <tissue evidence="1">Leaf</tissue>
    </source>
</reference>
<proteinExistence type="predicted"/>
<sequence>MGNRRDLHNIEWLEKMRSFANGDGANGEVRRFGECRWRELDIIPPNFYRVFK</sequence>
<organism evidence="1 2">
    <name type="scientific">Stephania japonica</name>
    <dbReference type="NCBI Taxonomy" id="461633"/>
    <lineage>
        <taxon>Eukaryota</taxon>
        <taxon>Viridiplantae</taxon>
        <taxon>Streptophyta</taxon>
        <taxon>Embryophyta</taxon>
        <taxon>Tracheophyta</taxon>
        <taxon>Spermatophyta</taxon>
        <taxon>Magnoliopsida</taxon>
        <taxon>Ranunculales</taxon>
        <taxon>Menispermaceae</taxon>
        <taxon>Menispermoideae</taxon>
        <taxon>Cissampelideae</taxon>
        <taxon>Stephania</taxon>
    </lineage>
</organism>
<evidence type="ECO:0000313" key="1">
    <source>
        <dbReference type="EMBL" id="KAK9109254.1"/>
    </source>
</evidence>
<evidence type="ECO:0000313" key="2">
    <source>
        <dbReference type="Proteomes" id="UP001417504"/>
    </source>
</evidence>